<dbReference type="InterPro" id="IPR032675">
    <property type="entry name" value="LRR_dom_sf"/>
</dbReference>
<feature type="domain" description="Protein-PII uridylyltransferase N-terminal" evidence="1">
    <location>
        <begin position="3"/>
        <end position="68"/>
    </location>
</feature>
<comment type="caution">
    <text evidence="2">The sequence shown here is derived from an EMBL/GenBank/DDBJ whole genome shotgun (WGS) entry which is preliminary data.</text>
</comment>
<gene>
    <name evidence="2" type="ORF">RFI_26354</name>
</gene>
<dbReference type="InterPro" id="IPR016024">
    <property type="entry name" value="ARM-type_fold"/>
</dbReference>
<dbReference type="Pfam" id="PF03445">
    <property type="entry name" value="DUF294"/>
    <property type="match status" value="1"/>
</dbReference>
<accession>X6MC57</accession>
<evidence type="ECO:0000259" key="1">
    <source>
        <dbReference type="Pfam" id="PF03445"/>
    </source>
</evidence>
<keyword evidence="3" id="KW-1185">Reference proteome</keyword>
<dbReference type="Gene3D" id="3.80.10.10">
    <property type="entry name" value="Ribonuclease Inhibitor"/>
    <property type="match status" value="1"/>
</dbReference>
<dbReference type="SUPFAM" id="SSF52047">
    <property type="entry name" value="RNI-like"/>
    <property type="match status" value="1"/>
</dbReference>
<dbReference type="GO" id="GO:0008773">
    <property type="term" value="F:[protein-PII] uridylyltransferase activity"/>
    <property type="evidence" value="ECO:0007669"/>
    <property type="project" value="InterPro"/>
</dbReference>
<dbReference type="InterPro" id="IPR005105">
    <property type="entry name" value="GlnD_Uridyltrans_N"/>
</dbReference>
<reference evidence="2 3" key="1">
    <citation type="journal article" date="2013" name="Curr. Biol.">
        <title>The Genome of the Foraminiferan Reticulomyxa filosa.</title>
        <authorList>
            <person name="Glockner G."/>
            <person name="Hulsmann N."/>
            <person name="Schleicher M."/>
            <person name="Noegel A.A."/>
            <person name="Eichinger L."/>
            <person name="Gallinger C."/>
            <person name="Pawlowski J."/>
            <person name="Sierra R."/>
            <person name="Euteneuer U."/>
            <person name="Pillet L."/>
            <person name="Moustafa A."/>
            <person name="Platzer M."/>
            <person name="Groth M."/>
            <person name="Szafranski K."/>
            <person name="Schliwa M."/>
        </authorList>
    </citation>
    <scope>NUCLEOTIDE SEQUENCE [LARGE SCALE GENOMIC DNA]</scope>
</reference>
<proteinExistence type="predicted"/>
<dbReference type="OrthoDB" id="10257471at2759"/>
<dbReference type="InterPro" id="IPR011989">
    <property type="entry name" value="ARM-like"/>
</dbReference>
<name>X6MC57_RETFI</name>
<evidence type="ECO:0000313" key="2">
    <source>
        <dbReference type="EMBL" id="ETO11022.1"/>
    </source>
</evidence>
<dbReference type="SUPFAM" id="SSF48371">
    <property type="entry name" value="ARM repeat"/>
    <property type="match status" value="2"/>
</dbReference>
<protein>
    <recommendedName>
        <fullName evidence="1">Protein-PII uridylyltransferase N-terminal domain-containing protein</fullName>
    </recommendedName>
</protein>
<evidence type="ECO:0000313" key="3">
    <source>
        <dbReference type="Proteomes" id="UP000023152"/>
    </source>
</evidence>
<organism evidence="2 3">
    <name type="scientific">Reticulomyxa filosa</name>
    <dbReference type="NCBI Taxonomy" id="46433"/>
    <lineage>
        <taxon>Eukaryota</taxon>
        <taxon>Sar</taxon>
        <taxon>Rhizaria</taxon>
        <taxon>Retaria</taxon>
        <taxon>Foraminifera</taxon>
        <taxon>Monothalamids</taxon>
        <taxon>Reticulomyxidae</taxon>
        <taxon>Reticulomyxa</taxon>
    </lineage>
</organism>
<dbReference type="Proteomes" id="UP000023152">
    <property type="component" value="Unassembled WGS sequence"/>
</dbReference>
<sequence length="2172" mass="250200">MVWEFVFHRLPQPPCECTLLALGSLGREEATPYSDVECACLIAEDNLEIRKYFINASAMFEIALIGLGETPEELLHLFDNCNESPQIICSGLHADHFYMPHRTSDLLLHTPIDLVNIQRSTSKLFDRQILLSYRKIVGSDELFRIYQESLNQYLNTNLGSWYQEVLYQYLNLNLGSWSKPHHLREDISLGIVKQISESLNPMSQAADTFEKERIGISVKDQLYRLPQQIILALSLYHRIKISHIIEQLNELKRMRAVCDNTVSFLRELIHQVLQWRIQTQMHYKSSHEWLYQPNTHVPSSEIQPYRLNSNEQQQLKQMYSTVWSLYQSAKQWSEQEGNPLFLKSTTINRNELFGQALVHARFNEMDEAIGCYRTRYCLDPHDIEGLIFEVHAQNQRYILTMGKMNQWNIWNQSLVRNWAVNCIQADLSLEVLGICRGLLVIPEEKATFLAELEAHGRTNLSNIIDRSQLREAWLIKCQQEMEAYHFEWNKRIQQWKDEKKQQNKYADESVVEWYRGEQSRGAFAAECSIRRCQLFVLLRPAFERVRNQRMDLLKKAERELGIDVTNKKSSLSRLIDLLVMKHRELKVYQSIYQSLDGMNVRVAFRQILMFYHENEEEGVQKFLSGVLTALHCIPDRCGETTLWKEEKKRWKSILEQLVEDRVPKQGEPTFNSPLIGGCKPLKNKVAAQLLNENGKFKDNKISSGQRNVIPIKLQSDNLPTIYAKAWPEMPGMSYLIEQFHHRIIGHGTYHSELVCLKCVDGSTIPVLCSEAIHGPTLQEVFEKEPERLNKLDHQHYTELLFVALLINPEDGLPTNYIVKHLNNEKTTLVSIDHDHALFPDWLPDKNTKNIQLQIKTILFCLDHMHQQINSTARERFLALDVRQTMESIFRDTQSQNEIYAKMFPPDDIRLWHRSDSNKSCTVPIPLKKGDAVAVYSRWLKLRTLLQGHPDVTGLQCLIQLHPKAGFTYSDTLKKYKDPIERFARLGRYQLNQHGVLSSNTRALYTLSSAKITMRVKDTLETSYWDLKDLTPAEALAELDQLSYQYHQLEKICDEVASGYFKTFKRLLSLEYQTLILKGDSERGFLPFNWNKLPDKRQQSLLRIVESKPFEELSLRGFNFKLWNIDRVTLSMKIKNFFSVMENLRWLDMSDTTMDDNGLNMIANQCQTLQTLIAKRCSQLRGASSLILPSICELTLSESGITMLNKFQATSLVIFEADNCKELTEVNISIEMPHLKKWKTSGAINLFSLKLNAPILEVLQLSGCSIIENISTKSKSLSVLDIQGCKLIDSTGLTKLMLPEGQSQLKQVTLLDTTFPTIIQCCPRALFLRYHPPQNDLLKQIEITFHNQFENIQTQQCKDDLFRFLEKFDRQIANIVKEEEKPEDIMKHLIRINNIKEDEKCIIFNQLKVALKDENIIVFMHAVQAMNLVEHTVITEDILDRSVFALRNEDQSVREEAAKTLCSMATVASAKDVLSALLIAFKTKELCGRKEEEEEKEPRPTTDAEKLLRQLASTLEDENKDICKNVAKIIGSMGSIVDTENILDNFLIALKHENSKFCRNAVAILGVLGSATARKSVVNGLIAVLRDDDVCIRQYAEEILTLIGQKRPEIVLTSLISRLEDDWHSRTYAKILIFIVENGSWSVLDTLISILEGNDHNGRYSAARIGQHTLESLIHALKSRDWYVYRNVVKLLRKLVQSGLEFVLNSLIIDLKNKDCNTRVNALISLIVLGKEAVTTNVLEVLTTSLKDIENRICKSVTRTLREFREIEATEDVLKALTVVNMLCLTEPSKVIQNVINYLVFALIDKDSKVCANAEMILDFMGWDVVVEHILHYLVILSDDIRVCRKVIKIFDSFEPAIGTENVVDQLSFKLKVNISFRENFLGVLSSMGSVTESVLNKLTIALNDKNANAKKALNCLHGEIVFKKSEIWNTEAKDDIWKCHEIITLSRIANTYYENIKMKTSYTKYASDKNEEKKVELQELLSCEEKVMEIESDEYNLSPTNYVEESPNRCLEDTLFNNDEKKIDNRTMEEEYTKMIEENPTLKEYHDTVIATLNNVFSNACAINVLVTFFENLMEQRSLIETLARRLTIGQRHNLISLPARLLDRLQALKKGHEDIKTIVVGSDCNTVIFRKAKYDCDKIIFAIENGVVKLDSKRTIEPLVRVTLGESHFGR</sequence>
<dbReference type="EMBL" id="ASPP01022870">
    <property type="protein sequence ID" value="ETO11022.1"/>
    <property type="molecule type" value="Genomic_DNA"/>
</dbReference>
<dbReference type="Gene3D" id="1.25.10.10">
    <property type="entry name" value="Leucine-rich Repeat Variant"/>
    <property type="match status" value="2"/>
</dbReference>
<dbReference type="PANTHER" id="PTHR46433">
    <property type="entry name" value="ANK_REP_REGION DOMAIN-CONTAINING PROTEIN-RELATED"/>
    <property type="match status" value="1"/>
</dbReference>